<sequence>MRRLFGSSFASSVMHLLLALVWCFGFSVLRLLSLLRLRFFAEGEGAKSRADALRLGFAKARLRLRYAEAKEAEAPMRTERRRATKEPKRAQPKKKHRCEEAEESEEAKK</sequence>
<feature type="region of interest" description="Disordered" evidence="1">
    <location>
        <begin position="71"/>
        <end position="109"/>
    </location>
</feature>
<evidence type="ECO:0000313" key="3">
    <source>
        <dbReference type="EMBL" id="AWI68565.1"/>
    </source>
</evidence>
<accession>A0A2U8GIS3</accession>
<organism evidence="3">
    <name type="scientific">Pediastrum duplex</name>
    <name type="common">Green alga</name>
    <dbReference type="NCBI Taxonomy" id="3105"/>
    <lineage>
        <taxon>Eukaryota</taxon>
        <taxon>Viridiplantae</taxon>
        <taxon>Chlorophyta</taxon>
        <taxon>core chlorophytes</taxon>
        <taxon>Chlorophyceae</taxon>
        <taxon>CS clade</taxon>
        <taxon>Sphaeropleales</taxon>
        <taxon>Hydrodictyaceae</taxon>
        <taxon>Pediastrum</taxon>
    </lineage>
</organism>
<keyword evidence="2" id="KW-1133">Transmembrane helix</keyword>
<dbReference type="EMBL" id="MF276981">
    <property type="protein sequence ID" value="AWI68565.1"/>
    <property type="molecule type" value="Genomic_DNA"/>
</dbReference>
<dbReference type="AlphaFoldDB" id="A0A2U8GIS3"/>
<reference evidence="3" key="1">
    <citation type="journal article" date="2018" name="Am. J. Bot.">
        <title>Organellar phylogenomics inform systematics in the green algal family Hydrodictyaceae (Chlorophyceae) and provide clues to the complex evolutionary history of plastid genomes in the green algal tree of life.</title>
        <authorList>
            <person name="McManus H.A."/>
            <person name="Fucikova K."/>
            <person name="Lewis P.O."/>
            <person name="Lewis L.A."/>
            <person name="Karol K.G."/>
        </authorList>
    </citation>
    <scope>NUCLEOTIDE SEQUENCE</scope>
</reference>
<feature type="compositionally biased region" description="Acidic residues" evidence="1">
    <location>
        <begin position="100"/>
        <end position="109"/>
    </location>
</feature>
<geneLocation type="chloroplast" evidence="3"/>
<evidence type="ECO:0000256" key="1">
    <source>
        <dbReference type="SAM" id="MobiDB-lite"/>
    </source>
</evidence>
<evidence type="ECO:0000256" key="2">
    <source>
        <dbReference type="SAM" id="Phobius"/>
    </source>
</evidence>
<evidence type="ECO:0008006" key="4">
    <source>
        <dbReference type="Google" id="ProtNLM"/>
    </source>
</evidence>
<keyword evidence="2" id="KW-0472">Membrane</keyword>
<name>A0A2U8GIS3_PEDDU</name>
<keyword evidence="3" id="KW-0934">Plastid</keyword>
<feature type="transmembrane region" description="Helical" evidence="2">
    <location>
        <begin position="12"/>
        <end position="32"/>
    </location>
</feature>
<proteinExistence type="predicted"/>
<keyword evidence="2" id="KW-0812">Transmembrane</keyword>
<keyword evidence="3" id="KW-0150">Chloroplast</keyword>
<protein>
    <recommendedName>
        <fullName evidence="4">Transmembrane protein</fullName>
    </recommendedName>
</protein>